<dbReference type="GO" id="GO:0004827">
    <property type="term" value="F:proline-tRNA ligase activity"/>
    <property type="evidence" value="ECO:0007669"/>
    <property type="project" value="UniProtKB-UniRule"/>
</dbReference>
<dbReference type="PANTHER" id="PTHR42753">
    <property type="entry name" value="MITOCHONDRIAL RIBOSOME PROTEIN L39/PROLYL-TRNA LIGASE FAMILY MEMBER"/>
    <property type="match status" value="1"/>
</dbReference>
<dbReference type="Gene3D" id="3.30.930.10">
    <property type="entry name" value="Bira Bifunctional Protein, Domain 2"/>
    <property type="match status" value="2"/>
</dbReference>
<dbReference type="InterPro" id="IPR033730">
    <property type="entry name" value="ProRS_core_prok"/>
</dbReference>
<dbReference type="NCBIfam" id="NF006625">
    <property type="entry name" value="PRK09194.1"/>
    <property type="match status" value="1"/>
</dbReference>
<organism evidence="12 13">
    <name type="scientific">Bifidobacterium stellenboschense</name>
    <dbReference type="NCBI Taxonomy" id="762211"/>
    <lineage>
        <taxon>Bacteria</taxon>
        <taxon>Bacillati</taxon>
        <taxon>Actinomycetota</taxon>
        <taxon>Actinomycetes</taxon>
        <taxon>Bifidobacteriales</taxon>
        <taxon>Bifidobacteriaceae</taxon>
        <taxon>Bifidobacterium</taxon>
    </lineage>
</organism>
<comment type="catalytic activity">
    <reaction evidence="9 10">
        <text>tRNA(Pro) + L-proline + ATP = L-prolyl-tRNA(Pro) + AMP + diphosphate</text>
        <dbReference type="Rhea" id="RHEA:14305"/>
        <dbReference type="Rhea" id="RHEA-COMP:9700"/>
        <dbReference type="Rhea" id="RHEA-COMP:9702"/>
        <dbReference type="ChEBI" id="CHEBI:30616"/>
        <dbReference type="ChEBI" id="CHEBI:33019"/>
        <dbReference type="ChEBI" id="CHEBI:60039"/>
        <dbReference type="ChEBI" id="CHEBI:78442"/>
        <dbReference type="ChEBI" id="CHEBI:78532"/>
        <dbReference type="ChEBI" id="CHEBI:456215"/>
        <dbReference type="EC" id="6.1.1.15"/>
    </reaction>
</comment>
<dbReference type="GO" id="GO:0005524">
    <property type="term" value="F:ATP binding"/>
    <property type="evidence" value="ECO:0007669"/>
    <property type="project" value="UniProtKB-UniRule"/>
</dbReference>
<keyword evidence="8 10" id="KW-0030">Aminoacyl-tRNA synthetase</keyword>
<dbReference type="GO" id="GO:0002161">
    <property type="term" value="F:aminoacyl-tRNA deacylase activity"/>
    <property type="evidence" value="ECO:0007669"/>
    <property type="project" value="InterPro"/>
</dbReference>
<keyword evidence="4 10" id="KW-0436">Ligase</keyword>
<dbReference type="InterPro" id="IPR036754">
    <property type="entry name" value="YbaK/aa-tRNA-synt-asso_dom_sf"/>
</dbReference>
<dbReference type="CDD" id="cd00861">
    <property type="entry name" value="ProRS_anticodon_short"/>
    <property type="match status" value="1"/>
</dbReference>
<comment type="function">
    <text evidence="10">Catalyzes the attachment of proline to tRNA(Pro) in a two-step reaction: proline is first activated by ATP to form Pro-AMP and then transferred to the acceptor end of tRNA(Pro). As ProRS can inadvertently accommodate and process non-cognate amino acids such as alanine and cysteine, to avoid such errors it has two additional distinct editing activities against alanine. One activity is designated as 'pretransfer' editing and involves the tRNA(Pro)-independent hydrolysis of activated Ala-AMP. The other activity is designated 'posttransfer' editing and involves deacylation of mischarged Ala-tRNA(Pro). The misacylated Cys-tRNA(Pro) is not edited by ProRS.</text>
</comment>
<reference evidence="12 13" key="1">
    <citation type="submission" date="2014-03" db="EMBL/GenBank/DDBJ databases">
        <title>Genomics of Bifidobacteria.</title>
        <authorList>
            <person name="Ventura M."/>
            <person name="Milani C."/>
            <person name="Lugli G.A."/>
        </authorList>
    </citation>
    <scope>NUCLEOTIDE SEQUENCE [LARGE SCALE GENOMIC DNA]</scope>
    <source>
        <strain evidence="12 13">DSM 23968</strain>
    </source>
</reference>
<dbReference type="STRING" id="762211.BSTEL_1368"/>
<keyword evidence="5 10" id="KW-0547">Nucleotide-binding</keyword>
<gene>
    <name evidence="10" type="primary">proS</name>
    <name evidence="12" type="ORF">BSTEL_1368</name>
</gene>
<evidence type="ECO:0000256" key="9">
    <source>
        <dbReference type="ARBA" id="ARBA00047671"/>
    </source>
</evidence>
<evidence type="ECO:0000256" key="1">
    <source>
        <dbReference type="ARBA" id="ARBA00004496"/>
    </source>
</evidence>
<comment type="domain">
    <text evidence="10">Consists of three domains: the N-terminal catalytic domain, the editing domain and the C-terminal anticodon-binding domain.</text>
</comment>
<evidence type="ECO:0000313" key="12">
    <source>
        <dbReference type="EMBL" id="KFI99090.1"/>
    </source>
</evidence>
<dbReference type="Gene3D" id="3.40.50.800">
    <property type="entry name" value="Anticodon-binding domain"/>
    <property type="match status" value="1"/>
</dbReference>
<accession>A0A087DU90</accession>
<dbReference type="PROSITE" id="PS50862">
    <property type="entry name" value="AA_TRNA_LIGASE_II"/>
    <property type="match status" value="1"/>
</dbReference>
<keyword evidence="7 10" id="KW-0648">Protein biosynthesis</keyword>
<dbReference type="Pfam" id="PF03129">
    <property type="entry name" value="HGTP_anticodon"/>
    <property type="match status" value="1"/>
</dbReference>
<sequence length="593" mass="66044">MSTLFLRTLREDPADADVDSAKLLQRAGYIRKAAPGIWTWLPLGLKVLNKIEEIIREEMAGIGAQEVHFPALLPREPYEATHRWEEYGDNIFRLKDRHKADYLLAPTHEEMFTLLVKDMYSSYKDLPVTLYQIQTKYRDEFRPRAGLIRGREFIMKDAYSFSIDEEGLKKAYYDERGAYERVFQRLDLKYVPVFAMSGPMGGSASEEFLAPMPIGEDTFALAPSGKAWNVEALHTPELPEIDASDTPAAHKEATPDAKTIDKMIGRANADHPRADGREWSASDILKNVAITIKHPEDEEHDEPWREVVVVGVPGDRTVDMKRLEAQFAPAEIEEATEDDLKKHPELVLGYIGPMVLGPQAEKAGVENPCRYFVDAHVVKGSAWFTGADEHEVDYYDLVYGRDFEADGTVEAVEVRHGDMSPDGSGPLSFERGVEIGQVFQLGLKYSKALGLKVLDQNGKAVPVWMGCYGIGVSRVLACIAETHHDERGLAWPKVCAPAQVHVVATGKNAEAFDGAEKLVEELEANGVEVIYDDRKKVSPGVKFKDAELIGVPVIAVVGRDFVNDGTIEIRDRDGENKVVVPAADAVKELLERL</sequence>
<dbReference type="PRINTS" id="PR01046">
    <property type="entry name" value="TRNASYNTHPRO"/>
</dbReference>
<dbReference type="eggNOG" id="COG0442">
    <property type="taxonomic scope" value="Bacteria"/>
</dbReference>
<dbReference type="InterPro" id="IPR007214">
    <property type="entry name" value="YbaK/aa-tRNA-synth-assoc-dom"/>
</dbReference>
<dbReference type="InterPro" id="IPR044140">
    <property type="entry name" value="ProRS_anticodon_short"/>
</dbReference>
<dbReference type="InterPro" id="IPR002316">
    <property type="entry name" value="Pro-tRNA-ligase_IIa"/>
</dbReference>
<dbReference type="EMBL" id="JGZP01000006">
    <property type="protein sequence ID" value="KFI99090.1"/>
    <property type="molecule type" value="Genomic_DNA"/>
</dbReference>
<dbReference type="NCBIfam" id="TIGR00409">
    <property type="entry name" value="proS_fam_II"/>
    <property type="match status" value="1"/>
</dbReference>
<dbReference type="InterPro" id="IPR004500">
    <property type="entry name" value="Pro-tRNA-synth_IIa_bac-type"/>
</dbReference>
<comment type="caution">
    <text evidence="12">The sequence shown here is derived from an EMBL/GenBank/DDBJ whole genome shotgun (WGS) entry which is preliminary data.</text>
</comment>
<comment type="subunit">
    <text evidence="2 10">Homodimer.</text>
</comment>
<dbReference type="CDD" id="cd00779">
    <property type="entry name" value="ProRS_core_prok"/>
    <property type="match status" value="1"/>
</dbReference>
<comment type="subcellular location">
    <subcellularLocation>
        <location evidence="1 10">Cytoplasm</location>
    </subcellularLocation>
</comment>
<dbReference type="SUPFAM" id="SSF55681">
    <property type="entry name" value="Class II aaRS and biotin synthetases"/>
    <property type="match status" value="1"/>
</dbReference>
<keyword evidence="13" id="KW-1185">Reference proteome</keyword>
<dbReference type="PANTHER" id="PTHR42753:SF2">
    <property type="entry name" value="PROLINE--TRNA LIGASE"/>
    <property type="match status" value="1"/>
</dbReference>
<name>A0A087DU90_9BIFI</name>
<dbReference type="InterPro" id="IPR023717">
    <property type="entry name" value="Pro-tRNA-Synthase_IIa_type1"/>
</dbReference>
<dbReference type="SUPFAM" id="SSF52954">
    <property type="entry name" value="Class II aaRS ABD-related"/>
    <property type="match status" value="1"/>
</dbReference>
<feature type="domain" description="Aminoacyl-transfer RNA synthetases class-II family profile" evidence="11">
    <location>
        <begin position="44"/>
        <end position="492"/>
    </location>
</feature>
<evidence type="ECO:0000256" key="10">
    <source>
        <dbReference type="HAMAP-Rule" id="MF_01569"/>
    </source>
</evidence>
<dbReference type="HAMAP" id="MF_01569">
    <property type="entry name" value="Pro_tRNA_synth_type1"/>
    <property type="match status" value="1"/>
</dbReference>
<evidence type="ECO:0000256" key="8">
    <source>
        <dbReference type="ARBA" id="ARBA00023146"/>
    </source>
</evidence>
<dbReference type="Pfam" id="PF00587">
    <property type="entry name" value="tRNA-synt_2b"/>
    <property type="match status" value="1"/>
</dbReference>
<dbReference type="AlphaFoldDB" id="A0A087DU90"/>
<evidence type="ECO:0000256" key="3">
    <source>
        <dbReference type="ARBA" id="ARBA00022490"/>
    </source>
</evidence>
<dbReference type="GO" id="GO:0006433">
    <property type="term" value="P:prolyl-tRNA aminoacylation"/>
    <property type="evidence" value="ECO:0007669"/>
    <property type="project" value="UniProtKB-UniRule"/>
</dbReference>
<dbReference type="InterPro" id="IPR006195">
    <property type="entry name" value="aa-tRNA-synth_II"/>
</dbReference>
<evidence type="ECO:0000256" key="7">
    <source>
        <dbReference type="ARBA" id="ARBA00022917"/>
    </source>
</evidence>
<evidence type="ECO:0000256" key="2">
    <source>
        <dbReference type="ARBA" id="ARBA00011738"/>
    </source>
</evidence>
<evidence type="ECO:0000256" key="6">
    <source>
        <dbReference type="ARBA" id="ARBA00022840"/>
    </source>
</evidence>
<dbReference type="SUPFAM" id="SSF55826">
    <property type="entry name" value="YbaK/ProRS associated domain"/>
    <property type="match status" value="1"/>
</dbReference>
<dbReference type="InterPro" id="IPR045864">
    <property type="entry name" value="aa-tRNA-synth_II/BPL/LPL"/>
</dbReference>
<evidence type="ECO:0000259" key="11">
    <source>
        <dbReference type="PROSITE" id="PS50862"/>
    </source>
</evidence>
<keyword evidence="3 10" id="KW-0963">Cytoplasm</keyword>
<dbReference type="InterPro" id="IPR036621">
    <property type="entry name" value="Anticodon-bd_dom_sf"/>
</dbReference>
<dbReference type="Pfam" id="PF04073">
    <property type="entry name" value="tRNA_edit"/>
    <property type="match status" value="1"/>
</dbReference>
<evidence type="ECO:0000313" key="13">
    <source>
        <dbReference type="Proteomes" id="UP000029004"/>
    </source>
</evidence>
<comment type="similarity">
    <text evidence="10">Belongs to the class-II aminoacyl-tRNA synthetase family. ProS type 1 subfamily.</text>
</comment>
<dbReference type="Proteomes" id="UP000029004">
    <property type="component" value="Unassembled WGS sequence"/>
</dbReference>
<evidence type="ECO:0000256" key="5">
    <source>
        <dbReference type="ARBA" id="ARBA00022741"/>
    </source>
</evidence>
<keyword evidence="6 10" id="KW-0067">ATP-binding</keyword>
<dbReference type="InterPro" id="IPR050062">
    <property type="entry name" value="Pro-tRNA_synthetase"/>
</dbReference>
<dbReference type="EC" id="6.1.1.15" evidence="10"/>
<protein>
    <recommendedName>
        <fullName evidence="10">Proline--tRNA ligase</fullName>
        <ecNumber evidence="10">6.1.1.15</ecNumber>
    </recommendedName>
    <alternativeName>
        <fullName evidence="10">Prolyl-tRNA synthetase</fullName>
        <shortName evidence="10">ProRS</shortName>
    </alternativeName>
</protein>
<evidence type="ECO:0000256" key="4">
    <source>
        <dbReference type="ARBA" id="ARBA00022598"/>
    </source>
</evidence>
<dbReference type="InterPro" id="IPR002314">
    <property type="entry name" value="aa-tRNA-synt_IIb"/>
</dbReference>
<dbReference type="GO" id="GO:0005829">
    <property type="term" value="C:cytosol"/>
    <property type="evidence" value="ECO:0007669"/>
    <property type="project" value="TreeGrafter"/>
</dbReference>
<proteinExistence type="inferred from homology"/>
<dbReference type="InterPro" id="IPR004154">
    <property type="entry name" value="Anticodon-bd"/>
</dbReference>